<dbReference type="Proteomes" id="UP000504844">
    <property type="component" value="Chromosome"/>
</dbReference>
<keyword evidence="2" id="KW-1185">Reference proteome</keyword>
<evidence type="ECO:0000313" key="1">
    <source>
        <dbReference type="EMBL" id="QKJ67385.1"/>
    </source>
</evidence>
<accession>A0A6M8SQA9</accession>
<name>A0A6M8SQA9_9NEIS</name>
<dbReference type="RefSeq" id="WP_173533887.1">
    <property type="nucleotide sequence ID" value="NZ_CP054143.1"/>
</dbReference>
<sequence length="60" mass="6470">MKNVILWGVVLLVGCGPAQSVPSEKIAEPQREALQKTHAVASMVEQQAGDQLNKIEAETK</sequence>
<dbReference type="AlphaFoldDB" id="A0A6M8SQA9"/>
<dbReference type="EMBL" id="CP054143">
    <property type="protein sequence ID" value="QKJ67385.1"/>
    <property type="molecule type" value="Genomic_DNA"/>
</dbReference>
<proteinExistence type="predicted"/>
<gene>
    <name evidence="1" type="ORF">HQN60_12105</name>
</gene>
<organism evidence="1 2">
    <name type="scientific">Deefgea piscis</name>
    <dbReference type="NCBI Taxonomy" id="2739061"/>
    <lineage>
        <taxon>Bacteria</taxon>
        <taxon>Pseudomonadati</taxon>
        <taxon>Pseudomonadota</taxon>
        <taxon>Betaproteobacteria</taxon>
        <taxon>Neisseriales</taxon>
        <taxon>Chitinibacteraceae</taxon>
        <taxon>Deefgea</taxon>
    </lineage>
</organism>
<evidence type="ECO:0000313" key="2">
    <source>
        <dbReference type="Proteomes" id="UP000504844"/>
    </source>
</evidence>
<dbReference type="KEGG" id="dee:HQN60_12105"/>
<reference evidence="1 2" key="1">
    <citation type="submission" date="2020-05" db="EMBL/GenBank/DDBJ databases">
        <title>Complete genome sequence of Deefgea sp. D17.</title>
        <authorList>
            <person name="Bae J.-W."/>
            <person name="Han J.E."/>
        </authorList>
    </citation>
    <scope>NUCLEOTIDE SEQUENCE [LARGE SCALE GENOMIC DNA]</scope>
    <source>
        <strain evidence="1 2">D17</strain>
    </source>
</reference>
<protein>
    <submittedName>
        <fullName evidence="1">Uncharacterized protein</fullName>
    </submittedName>
</protein>
<dbReference type="PROSITE" id="PS51257">
    <property type="entry name" value="PROKAR_LIPOPROTEIN"/>
    <property type="match status" value="1"/>
</dbReference>